<accession>A0ABD5RT72</accession>
<feature type="compositionally biased region" description="Basic and acidic residues" evidence="1">
    <location>
        <begin position="70"/>
        <end position="81"/>
    </location>
</feature>
<organism evidence="2 3">
    <name type="scientific">Halomarina salina</name>
    <dbReference type="NCBI Taxonomy" id="1872699"/>
    <lineage>
        <taxon>Archaea</taxon>
        <taxon>Methanobacteriati</taxon>
        <taxon>Methanobacteriota</taxon>
        <taxon>Stenosarchaea group</taxon>
        <taxon>Halobacteria</taxon>
        <taxon>Halobacteriales</taxon>
        <taxon>Natronomonadaceae</taxon>
        <taxon>Halomarina</taxon>
    </lineage>
</organism>
<feature type="region of interest" description="Disordered" evidence="1">
    <location>
        <begin position="1"/>
        <end position="122"/>
    </location>
</feature>
<dbReference type="Proteomes" id="UP001596099">
    <property type="component" value="Unassembled WGS sequence"/>
</dbReference>
<evidence type="ECO:0000256" key="1">
    <source>
        <dbReference type="SAM" id="MobiDB-lite"/>
    </source>
</evidence>
<dbReference type="EMBL" id="JBHSQH010000007">
    <property type="protein sequence ID" value="MFC5973827.1"/>
    <property type="molecule type" value="Genomic_DNA"/>
</dbReference>
<name>A0ABD5RT72_9EURY</name>
<reference evidence="2 3" key="1">
    <citation type="journal article" date="2019" name="Int. J. Syst. Evol. Microbiol.">
        <title>The Global Catalogue of Microorganisms (GCM) 10K type strain sequencing project: providing services to taxonomists for standard genome sequencing and annotation.</title>
        <authorList>
            <consortium name="The Broad Institute Genomics Platform"/>
            <consortium name="The Broad Institute Genome Sequencing Center for Infectious Disease"/>
            <person name="Wu L."/>
            <person name="Ma J."/>
        </authorList>
    </citation>
    <scope>NUCLEOTIDE SEQUENCE [LARGE SCALE GENOMIC DNA]</scope>
    <source>
        <strain evidence="2 3">CGMCC 1.12543</strain>
    </source>
</reference>
<feature type="compositionally biased region" description="Low complexity" evidence="1">
    <location>
        <begin position="105"/>
        <end position="122"/>
    </location>
</feature>
<feature type="compositionally biased region" description="Basic and acidic residues" evidence="1">
    <location>
        <begin position="50"/>
        <end position="61"/>
    </location>
</feature>
<dbReference type="RefSeq" id="WP_247421931.1">
    <property type="nucleotide sequence ID" value="NZ_JALLGW010000007.1"/>
</dbReference>
<proteinExistence type="predicted"/>
<evidence type="ECO:0000313" key="3">
    <source>
        <dbReference type="Proteomes" id="UP001596099"/>
    </source>
</evidence>
<gene>
    <name evidence="2" type="ORF">ACFPYI_21095</name>
</gene>
<keyword evidence="3" id="KW-1185">Reference proteome</keyword>
<dbReference type="AlphaFoldDB" id="A0ABD5RT72"/>
<feature type="compositionally biased region" description="Low complexity" evidence="1">
    <location>
        <begin position="7"/>
        <end position="21"/>
    </location>
</feature>
<sequence length="122" mass="12786">MSDDSGSDSSNDSSNDTSSGDSARDALAANKNRHAEDERYQAANSAQKSGNRETKRRENAGIKDTSSSDWDTHEKSADKKPSGGNEVPSADEVSIPSSVDPDAPSNSSGDQSDTSSRSESSE</sequence>
<protein>
    <submittedName>
        <fullName evidence="2">Uncharacterized protein</fullName>
    </submittedName>
</protein>
<comment type="caution">
    <text evidence="2">The sequence shown here is derived from an EMBL/GenBank/DDBJ whole genome shotgun (WGS) entry which is preliminary data.</text>
</comment>
<evidence type="ECO:0000313" key="2">
    <source>
        <dbReference type="EMBL" id="MFC5973827.1"/>
    </source>
</evidence>